<keyword evidence="3" id="KW-1185">Reference proteome</keyword>
<proteinExistence type="predicted"/>
<evidence type="ECO:0000256" key="1">
    <source>
        <dbReference type="SAM" id="MobiDB-lite"/>
    </source>
</evidence>
<sequence>MFTFLALLGRRPPVASTPPDPLDHPDLRGMRPDQLADLPVPRHPTPPHPTPTSETPQPQAVPSSTHAPAPRAGCAYPSAPRA</sequence>
<evidence type="ECO:0000313" key="3">
    <source>
        <dbReference type="Proteomes" id="UP000285908"/>
    </source>
</evidence>
<name>A0A438AFI3_9RHOB</name>
<accession>A0A438AFI3</accession>
<feature type="compositionally biased region" description="Basic and acidic residues" evidence="1">
    <location>
        <begin position="21"/>
        <end position="31"/>
    </location>
</feature>
<protein>
    <submittedName>
        <fullName evidence="2">Uncharacterized protein</fullName>
    </submittedName>
</protein>
<dbReference type="EMBL" id="RQXX01000004">
    <property type="protein sequence ID" value="RVV97483.1"/>
    <property type="molecule type" value="Genomic_DNA"/>
</dbReference>
<dbReference type="OrthoDB" id="8398417at2"/>
<comment type="caution">
    <text evidence="2">The sequence shown here is derived from an EMBL/GenBank/DDBJ whole genome shotgun (WGS) entry which is preliminary data.</text>
</comment>
<organism evidence="2 3">
    <name type="scientific">Mesobaculum littorinae</name>
    <dbReference type="NCBI Taxonomy" id="2486419"/>
    <lineage>
        <taxon>Bacteria</taxon>
        <taxon>Pseudomonadati</taxon>
        <taxon>Pseudomonadota</taxon>
        <taxon>Alphaproteobacteria</taxon>
        <taxon>Rhodobacterales</taxon>
        <taxon>Roseobacteraceae</taxon>
        <taxon>Mesobaculum</taxon>
    </lineage>
</organism>
<gene>
    <name evidence="2" type="ORF">EKE94_13140</name>
</gene>
<dbReference type="RefSeq" id="WP_127907079.1">
    <property type="nucleotide sequence ID" value="NZ_RQXX01000004.1"/>
</dbReference>
<dbReference type="AlphaFoldDB" id="A0A438AFI3"/>
<reference evidence="2 3" key="1">
    <citation type="submission" date="2018-11" db="EMBL/GenBank/DDBJ databases">
        <title>Mesobaculum littorinae gen. nov., sp. nov., isolated from Littorina scabra that represents a novel genus of the order Rhodobacteraceae.</title>
        <authorList>
            <person name="Li F."/>
        </authorList>
    </citation>
    <scope>NUCLEOTIDE SEQUENCE [LARGE SCALE GENOMIC DNA]</scope>
    <source>
        <strain evidence="2 3">M0103</strain>
    </source>
</reference>
<evidence type="ECO:0000313" key="2">
    <source>
        <dbReference type="EMBL" id="RVV97483.1"/>
    </source>
</evidence>
<feature type="compositionally biased region" description="Pro residues" evidence="1">
    <location>
        <begin position="41"/>
        <end position="50"/>
    </location>
</feature>
<dbReference type="Proteomes" id="UP000285908">
    <property type="component" value="Unassembled WGS sequence"/>
</dbReference>
<feature type="region of interest" description="Disordered" evidence="1">
    <location>
        <begin position="1"/>
        <end position="82"/>
    </location>
</feature>